<dbReference type="PANTHER" id="PTHR47307:SF2">
    <property type="entry name" value="GLUTATHIONE-REGULATED POTASSIUM-EFFLUX SYSTEM ANCILLARY PROTEIN KEFF"/>
    <property type="match status" value="1"/>
</dbReference>
<dbReference type="SUPFAM" id="SSF52218">
    <property type="entry name" value="Flavoproteins"/>
    <property type="match status" value="1"/>
</dbReference>
<organism evidence="4 5">
    <name type="scientific">Kinneretia aquatilis</name>
    <dbReference type="NCBI Taxonomy" id="2070761"/>
    <lineage>
        <taxon>Bacteria</taxon>
        <taxon>Pseudomonadati</taxon>
        <taxon>Pseudomonadota</taxon>
        <taxon>Betaproteobacteria</taxon>
        <taxon>Burkholderiales</taxon>
        <taxon>Sphaerotilaceae</taxon>
        <taxon>Roseateles</taxon>
    </lineage>
</organism>
<dbReference type="GO" id="GO:0009055">
    <property type="term" value="F:electron transfer activity"/>
    <property type="evidence" value="ECO:0007669"/>
    <property type="project" value="TreeGrafter"/>
</dbReference>
<dbReference type="AlphaFoldDB" id="A0A2N8KRK2"/>
<evidence type="ECO:0000259" key="3">
    <source>
        <dbReference type="Pfam" id="PF02525"/>
    </source>
</evidence>
<dbReference type="Pfam" id="PF02525">
    <property type="entry name" value="Flavodoxin_2"/>
    <property type="match status" value="1"/>
</dbReference>
<dbReference type="GO" id="GO:0010181">
    <property type="term" value="F:FMN binding"/>
    <property type="evidence" value="ECO:0007669"/>
    <property type="project" value="TreeGrafter"/>
</dbReference>
<name>A0A2N8KRK2_9BURK</name>
<dbReference type="GO" id="GO:0003955">
    <property type="term" value="F:NAD(P)H dehydrogenase (quinone) activity"/>
    <property type="evidence" value="ECO:0007669"/>
    <property type="project" value="TreeGrafter"/>
</dbReference>
<evidence type="ECO:0000313" key="5">
    <source>
        <dbReference type="Proteomes" id="UP000235916"/>
    </source>
</evidence>
<dbReference type="EMBL" id="POSP01000004">
    <property type="protein sequence ID" value="PND36052.1"/>
    <property type="molecule type" value="Genomic_DNA"/>
</dbReference>
<accession>A0A2N8KRK2</accession>
<dbReference type="PANTHER" id="PTHR47307">
    <property type="entry name" value="GLUTATHIONE-REGULATED POTASSIUM-EFFLUX SYSTEM ANCILLARY PROTEIN KEFG"/>
    <property type="match status" value="1"/>
</dbReference>
<proteinExistence type="predicted"/>
<evidence type="ECO:0000256" key="1">
    <source>
        <dbReference type="ARBA" id="ARBA00023002"/>
    </source>
</evidence>
<dbReference type="Gene3D" id="3.40.50.360">
    <property type="match status" value="1"/>
</dbReference>
<feature type="region of interest" description="Disordered" evidence="2">
    <location>
        <begin position="201"/>
        <end position="221"/>
    </location>
</feature>
<keyword evidence="1" id="KW-0560">Oxidoreductase</keyword>
<reference evidence="4 5" key="1">
    <citation type="submission" date="2018-01" db="EMBL/GenBank/DDBJ databases">
        <title>Draft genome sequence of Paucibacter aquatile CR182 isolated from freshwater of the Nakdong River.</title>
        <authorList>
            <person name="Choi A."/>
            <person name="Chung E.J."/>
        </authorList>
    </citation>
    <scope>NUCLEOTIDE SEQUENCE [LARGE SCALE GENOMIC DNA]</scope>
    <source>
        <strain evidence="4 5">CR182</strain>
    </source>
</reference>
<evidence type="ECO:0000313" key="4">
    <source>
        <dbReference type="EMBL" id="PND36052.1"/>
    </source>
</evidence>
<dbReference type="InterPro" id="IPR046980">
    <property type="entry name" value="KefG/KefF"/>
</dbReference>
<sequence length="221" mass="24655">MPETSDILILAAHPDRARSRVSARLMDAAQAQATRWTLHDLYRRYPDYAIDVAAEQRALAAARLVIMLHPLHWYSMPALQKLWVDEVLSFGWAYGPGGHALRGKDFWLVTSTGGSAEAYSAQGHHEHPIEHFLLPYTQSARICGMNFLPPLILHGAHQADEAALQQHTKSFLARLEAYPQWCVHEAEPSLPEVPLDARPALFSPLRPATPARAASHEEPQP</sequence>
<dbReference type="RefSeq" id="WP_102769829.1">
    <property type="nucleotide sequence ID" value="NZ_POSP01000004.1"/>
</dbReference>
<dbReference type="InterPro" id="IPR003680">
    <property type="entry name" value="Flavodoxin_fold"/>
</dbReference>
<dbReference type="InterPro" id="IPR029039">
    <property type="entry name" value="Flavoprotein-like_sf"/>
</dbReference>
<dbReference type="Proteomes" id="UP000235916">
    <property type="component" value="Unassembled WGS sequence"/>
</dbReference>
<feature type="domain" description="Flavodoxin-like fold" evidence="3">
    <location>
        <begin position="6"/>
        <end position="174"/>
    </location>
</feature>
<evidence type="ECO:0000256" key="2">
    <source>
        <dbReference type="SAM" id="MobiDB-lite"/>
    </source>
</evidence>
<comment type="caution">
    <text evidence="4">The sequence shown here is derived from an EMBL/GenBank/DDBJ whole genome shotgun (WGS) entry which is preliminary data.</text>
</comment>
<protein>
    <submittedName>
        <fullName evidence="4">NAD(P)H dehydrogenase</fullName>
    </submittedName>
</protein>
<keyword evidence="5" id="KW-1185">Reference proteome</keyword>
<gene>
    <name evidence="4" type="ORF">C1O66_20150</name>
</gene>
<dbReference type="OrthoDB" id="9798454at2"/>